<dbReference type="AlphaFoldDB" id="A0A7V1PVN6"/>
<gene>
    <name evidence="1" type="ORF">ENJ10_13100</name>
</gene>
<protein>
    <submittedName>
        <fullName evidence="1">Uncharacterized protein</fullName>
    </submittedName>
</protein>
<comment type="caution">
    <text evidence="1">The sequence shown here is derived from an EMBL/GenBank/DDBJ whole genome shotgun (WGS) entry which is preliminary data.</text>
</comment>
<sequence length="89" mass="10004">MSSIIFRLSIATFLLTVLTGCTGLKRLIHMYGDEALEPRVFRYPDGGQSIYYTFYHGNSDNPEIYIFFYGGTGCPSWKSVMPGYVDGLS</sequence>
<evidence type="ECO:0000313" key="1">
    <source>
        <dbReference type="EMBL" id="HED11622.1"/>
    </source>
</evidence>
<accession>A0A7V1PVN6</accession>
<name>A0A7V1PVN6_CALAY</name>
<feature type="non-terminal residue" evidence="1">
    <location>
        <position position="89"/>
    </location>
</feature>
<dbReference type="Proteomes" id="UP000886005">
    <property type="component" value="Unassembled WGS sequence"/>
</dbReference>
<dbReference type="EMBL" id="DRLD01000370">
    <property type="protein sequence ID" value="HED11622.1"/>
    <property type="molecule type" value="Genomic_DNA"/>
</dbReference>
<dbReference type="PROSITE" id="PS51257">
    <property type="entry name" value="PROKAR_LIPOPROTEIN"/>
    <property type="match status" value="1"/>
</dbReference>
<proteinExistence type="predicted"/>
<organism evidence="1">
    <name type="scientific">Caldithrix abyssi</name>
    <dbReference type="NCBI Taxonomy" id="187145"/>
    <lineage>
        <taxon>Bacteria</taxon>
        <taxon>Pseudomonadati</taxon>
        <taxon>Calditrichota</taxon>
        <taxon>Calditrichia</taxon>
        <taxon>Calditrichales</taxon>
        <taxon>Calditrichaceae</taxon>
        <taxon>Caldithrix</taxon>
    </lineage>
</organism>
<reference evidence="1" key="1">
    <citation type="journal article" date="2020" name="mSystems">
        <title>Genome- and Community-Level Interaction Insights into Carbon Utilization and Element Cycling Functions of Hydrothermarchaeota in Hydrothermal Sediment.</title>
        <authorList>
            <person name="Zhou Z."/>
            <person name="Liu Y."/>
            <person name="Xu W."/>
            <person name="Pan J."/>
            <person name="Luo Z.H."/>
            <person name="Li M."/>
        </authorList>
    </citation>
    <scope>NUCLEOTIDE SEQUENCE [LARGE SCALE GENOMIC DNA]</scope>
    <source>
        <strain evidence="1">HyVt-456</strain>
    </source>
</reference>